<dbReference type="AlphaFoldDB" id="A0A8B7YRA1"/>
<dbReference type="GeneID" id="110982005"/>
<dbReference type="InterPro" id="IPR040365">
    <property type="entry name" value="EFHD1/2"/>
</dbReference>
<sequence length="190" mass="21998">MGLAPSFPIKTQPMNFVSVLAFDTSGKRRKHFRQRNDITEFESLTSKYFGRFVEERQKAQEAKEKFNDLVGLAARFPQWHESDIADFRSMFMNFDQNHDGLIDFPELDKALNELGDTSAYQVRKRKFDEIDEDHSDSIDFEEFLHLIDNVMMSSEEGISGALGDMCKRESQNANILRHLSIEQQMTAGLF</sequence>
<dbReference type="SUPFAM" id="SSF47473">
    <property type="entry name" value="EF-hand"/>
    <property type="match status" value="1"/>
</dbReference>
<dbReference type="Pfam" id="PF13499">
    <property type="entry name" value="EF-hand_7"/>
    <property type="match status" value="1"/>
</dbReference>
<dbReference type="PROSITE" id="PS50222">
    <property type="entry name" value="EF_HAND_2"/>
    <property type="match status" value="2"/>
</dbReference>
<organism evidence="5 6">
    <name type="scientific">Acanthaster planci</name>
    <name type="common">Crown-of-thorns starfish</name>
    <dbReference type="NCBI Taxonomy" id="133434"/>
    <lineage>
        <taxon>Eukaryota</taxon>
        <taxon>Metazoa</taxon>
        <taxon>Echinodermata</taxon>
        <taxon>Eleutherozoa</taxon>
        <taxon>Asterozoa</taxon>
        <taxon>Asteroidea</taxon>
        <taxon>Valvatacea</taxon>
        <taxon>Valvatida</taxon>
        <taxon>Acanthasteridae</taxon>
        <taxon>Acanthaster</taxon>
    </lineage>
</organism>
<keyword evidence="5" id="KW-1185">Reference proteome</keyword>
<dbReference type="InterPro" id="IPR002048">
    <property type="entry name" value="EF_hand_dom"/>
</dbReference>
<name>A0A8B7YRA1_ACAPL</name>
<evidence type="ECO:0000313" key="5">
    <source>
        <dbReference type="Proteomes" id="UP000694845"/>
    </source>
</evidence>
<keyword evidence="3" id="KW-0106">Calcium</keyword>
<dbReference type="InterPro" id="IPR018247">
    <property type="entry name" value="EF_Hand_1_Ca_BS"/>
</dbReference>
<proteinExistence type="predicted"/>
<dbReference type="KEGG" id="aplc:110982005"/>
<evidence type="ECO:0000259" key="4">
    <source>
        <dbReference type="PROSITE" id="PS50222"/>
    </source>
</evidence>
<keyword evidence="2" id="KW-0677">Repeat</keyword>
<dbReference type="OrthoDB" id="343296at2759"/>
<dbReference type="RefSeq" id="XP_022095808.1">
    <property type="nucleotide sequence ID" value="XM_022240116.1"/>
</dbReference>
<dbReference type="CDD" id="cd00051">
    <property type="entry name" value="EFh"/>
    <property type="match status" value="1"/>
</dbReference>
<evidence type="ECO:0000256" key="2">
    <source>
        <dbReference type="ARBA" id="ARBA00022737"/>
    </source>
</evidence>
<gene>
    <name evidence="6" type="primary">LOC110982005</name>
</gene>
<keyword evidence="1" id="KW-0479">Metal-binding</keyword>
<reference evidence="6" key="1">
    <citation type="submission" date="2025-08" db="UniProtKB">
        <authorList>
            <consortium name="RefSeq"/>
        </authorList>
    </citation>
    <scope>IDENTIFICATION</scope>
</reference>
<dbReference type="PROSITE" id="PS00018">
    <property type="entry name" value="EF_HAND_1"/>
    <property type="match status" value="2"/>
</dbReference>
<dbReference type="Gene3D" id="1.10.238.10">
    <property type="entry name" value="EF-hand"/>
    <property type="match status" value="1"/>
</dbReference>
<evidence type="ECO:0000313" key="6">
    <source>
        <dbReference type="RefSeq" id="XP_022095808.1"/>
    </source>
</evidence>
<feature type="domain" description="EF-hand" evidence="4">
    <location>
        <begin position="82"/>
        <end position="117"/>
    </location>
</feature>
<dbReference type="PANTHER" id="PTHR13025">
    <property type="entry name" value="EF-HAND DOMAIN-CONTAINING PROTEIN D"/>
    <property type="match status" value="1"/>
</dbReference>
<evidence type="ECO:0000256" key="3">
    <source>
        <dbReference type="ARBA" id="ARBA00022837"/>
    </source>
</evidence>
<dbReference type="OMA" id="RFPGWNE"/>
<dbReference type="GO" id="GO:0005509">
    <property type="term" value="F:calcium ion binding"/>
    <property type="evidence" value="ECO:0007669"/>
    <property type="project" value="InterPro"/>
</dbReference>
<dbReference type="SMART" id="SM00054">
    <property type="entry name" value="EFh"/>
    <property type="match status" value="2"/>
</dbReference>
<dbReference type="InterPro" id="IPR011992">
    <property type="entry name" value="EF-hand-dom_pair"/>
</dbReference>
<feature type="domain" description="EF-hand" evidence="4">
    <location>
        <begin position="118"/>
        <end position="153"/>
    </location>
</feature>
<protein>
    <submittedName>
        <fullName evidence="6">Calmodulin-like</fullName>
    </submittedName>
</protein>
<dbReference type="PANTHER" id="PTHR13025:SF6">
    <property type="entry name" value="EF-HAND DOMAIN-CONTAINING PROTEIN-RELATED"/>
    <property type="match status" value="1"/>
</dbReference>
<accession>A0A8B7YRA1</accession>
<dbReference type="Proteomes" id="UP000694845">
    <property type="component" value="Unplaced"/>
</dbReference>
<evidence type="ECO:0000256" key="1">
    <source>
        <dbReference type="ARBA" id="ARBA00022723"/>
    </source>
</evidence>